<dbReference type="PROSITE" id="PS50048">
    <property type="entry name" value="ZN2_CY6_FUNGAL_2"/>
    <property type="match status" value="1"/>
</dbReference>
<dbReference type="EMBL" id="ML995477">
    <property type="protein sequence ID" value="KAF2145479.1"/>
    <property type="molecule type" value="Genomic_DNA"/>
</dbReference>
<proteinExistence type="predicted"/>
<feature type="region of interest" description="Disordered" evidence="5">
    <location>
        <begin position="684"/>
        <end position="711"/>
    </location>
</feature>
<evidence type="ECO:0000256" key="2">
    <source>
        <dbReference type="ARBA" id="ARBA00023015"/>
    </source>
</evidence>
<evidence type="ECO:0000256" key="1">
    <source>
        <dbReference type="ARBA" id="ARBA00022723"/>
    </source>
</evidence>
<dbReference type="InterPro" id="IPR001138">
    <property type="entry name" value="Zn2Cys6_DnaBD"/>
</dbReference>
<evidence type="ECO:0000256" key="3">
    <source>
        <dbReference type="ARBA" id="ARBA00023163"/>
    </source>
</evidence>
<dbReference type="SMART" id="SM00906">
    <property type="entry name" value="Fungal_trans"/>
    <property type="match status" value="1"/>
</dbReference>
<organism evidence="8 9">
    <name type="scientific">Aplosporella prunicola CBS 121167</name>
    <dbReference type="NCBI Taxonomy" id="1176127"/>
    <lineage>
        <taxon>Eukaryota</taxon>
        <taxon>Fungi</taxon>
        <taxon>Dikarya</taxon>
        <taxon>Ascomycota</taxon>
        <taxon>Pezizomycotina</taxon>
        <taxon>Dothideomycetes</taxon>
        <taxon>Dothideomycetes incertae sedis</taxon>
        <taxon>Botryosphaeriales</taxon>
        <taxon>Aplosporellaceae</taxon>
        <taxon>Aplosporella</taxon>
    </lineage>
</organism>
<evidence type="ECO:0000256" key="6">
    <source>
        <dbReference type="SAM" id="Phobius"/>
    </source>
</evidence>
<reference evidence="8" key="1">
    <citation type="journal article" date="2020" name="Stud. Mycol.">
        <title>101 Dothideomycetes genomes: a test case for predicting lifestyles and emergence of pathogens.</title>
        <authorList>
            <person name="Haridas S."/>
            <person name="Albert R."/>
            <person name="Binder M."/>
            <person name="Bloem J."/>
            <person name="Labutti K."/>
            <person name="Salamov A."/>
            <person name="Andreopoulos B."/>
            <person name="Baker S."/>
            <person name="Barry K."/>
            <person name="Bills G."/>
            <person name="Bluhm B."/>
            <person name="Cannon C."/>
            <person name="Castanera R."/>
            <person name="Culley D."/>
            <person name="Daum C."/>
            <person name="Ezra D."/>
            <person name="Gonzalez J."/>
            <person name="Henrissat B."/>
            <person name="Kuo A."/>
            <person name="Liang C."/>
            <person name="Lipzen A."/>
            <person name="Lutzoni F."/>
            <person name="Magnuson J."/>
            <person name="Mondo S."/>
            <person name="Nolan M."/>
            <person name="Ohm R."/>
            <person name="Pangilinan J."/>
            <person name="Park H.-J."/>
            <person name="Ramirez L."/>
            <person name="Alfaro M."/>
            <person name="Sun H."/>
            <person name="Tritt A."/>
            <person name="Yoshinaga Y."/>
            <person name="Zwiers L.-H."/>
            <person name="Turgeon B."/>
            <person name="Goodwin S."/>
            <person name="Spatafora J."/>
            <person name="Crous P."/>
            <person name="Grigoriev I."/>
        </authorList>
    </citation>
    <scope>NUCLEOTIDE SEQUENCE</scope>
    <source>
        <strain evidence="8">CBS 121167</strain>
    </source>
</reference>
<keyword evidence="3" id="KW-0804">Transcription</keyword>
<keyword evidence="1" id="KW-0479">Metal-binding</keyword>
<evidence type="ECO:0000313" key="8">
    <source>
        <dbReference type="EMBL" id="KAF2145479.1"/>
    </source>
</evidence>
<feature type="transmembrane region" description="Helical" evidence="6">
    <location>
        <begin position="334"/>
        <end position="356"/>
    </location>
</feature>
<dbReference type="SUPFAM" id="SSF57701">
    <property type="entry name" value="Zn2/Cys6 DNA-binding domain"/>
    <property type="match status" value="1"/>
</dbReference>
<evidence type="ECO:0000313" key="9">
    <source>
        <dbReference type="Proteomes" id="UP000799438"/>
    </source>
</evidence>
<keyword evidence="2" id="KW-0805">Transcription regulation</keyword>
<dbReference type="SMART" id="SM00066">
    <property type="entry name" value="GAL4"/>
    <property type="match status" value="1"/>
</dbReference>
<keyword evidence="4" id="KW-0539">Nucleus</keyword>
<feature type="region of interest" description="Disordered" evidence="5">
    <location>
        <begin position="183"/>
        <end position="224"/>
    </location>
</feature>
<evidence type="ECO:0000256" key="4">
    <source>
        <dbReference type="ARBA" id="ARBA00023242"/>
    </source>
</evidence>
<dbReference type="Pfam" id="PF04082">
    <property type="entry name" value="Fungal_trans"/>
    <property type="match status" value="1"/>
</dbReference>
<dbReference type="Gene3D" id="4.10.240.10">
    <property type="entry name" value="Zn(2)-C6 fungal-type DNA-binding domain"/>
    <property type="match status" value="1"/>
</dbReference>
<keyword evidence="6" id="KW-0812">Transmembrane</keyword>
<dbReference type="GO" id="GO:0000435">
    <property type="term" value="P:positive regulation of transcription from RNA polymerase II promoter by galactose"/>
    <property type="evidence" value="ECO:0007669"/>
    <property type="project" value="TreeGrafter"/>
</dbReference>
<dbReference type="PANTHER" id="PTHR47424:SF5">
    <property type="entry name" value="ZN(II)2CYS6 TRANSCRIPTION FACTOR (EUROFUNG)"/>
    <property type="match status" value="1"/>
</dbReference>
<dbReference type="Pfam" id="PF00172">
    <property type="entry name" value="Zn_clus"/>
    <property type="match status" value="1"/>
</dbReference>
<dbReference type="GO" id="GO:0000981">
    <property type="term" value="F:DNA-binding transcription factor activity, RNA polymerase II-specific"/>
    <property type="evidence" value="ECO:0007669"/>
    <property type="project" value="InterPro"/>
</dbReference>
<feature type="compositionally biased region" description="Low complexity" evidence="5">
    <location>
        <begin position="694"/>
        <end position="711"/>
    </location>
</feature>
<sequence>MSSNGFASHSPPVNGGSPPGDASNKRKDGPDGAPQQRAKRNRYISIACNECKRRKIKCNGQTPCQRCGNLQLECLYAPNCCNNFKDTDDFKRMDAHIASLQAQVDTLFNNLSSLRNHVETGTISSNASPFPNEQYPRSLSISQASGTGAPPNGRANQPAKHPRFHGPTSSAFNFGVAKTSLQSMGITGPDDAGEDSAFTTDPTPMGSPPLPPLAPPPSAHVDQPVLHTSKDPMWAMNKDEAVRLCHVWHEEMGLMYPVLEIRQITQHTTLLYTFMEAAHRTRLVEISLPGADTISDERTIILKLVLATALILEGSGKCELGTAMFDSVRSKVEGVLLAPVSVAGIQMLAISAMYHFHKDEEAMAWRIIGLAARLCMELGLHRRETYNAIFAEEDERSAAIRLFWSVYVLDRRWSFGTGMPLAFEDADIDPQLPKPDNSTPYLNCMVTYSNLGSKVWKSVANSDNSSISKEEIGYLDYQIIQWHRSIPTALKYVHPSSNNPQDRQPVTRSIHRFRILLYLRANQMRILLYRPVLHTATSIMEDMNSAQTVVDVAKDTINVLTHTNQTTDIYRSHQVMFNYFLISALAVLFLAVSHAPAQFSESCRDEFYMALELVRGLSANSYVSKRLWRTIKVLKEVGPKLGLNVRGAYQGNGTTVDPSDPHSSAAVAMAGLAGHPMDEMVLFGSSAGGARGPANGSGTTQGASASGNIPPAASAAASSSAVAAATAASATAPHHGDSPNGMANDLTSLFEAAGGFSASTGFAPQNGYLVSASGGEGGPNAGAEMIQSVFGQEDELARILRDLF</sequence>
<dbReference type="Proteomes" id="UP000799438">
    <property type="component" value="Unassembled WGS sequence"/>
</dbReference>
<feature type="transmembrane region" description="Helical" evidence="6">
    <location>
        <begin position="577"/>
        <end position="597"/>
    </location>
</feature>
<dbReference type="CDD" id="cd12148">
    <property type="entry name" value="fungal_TF_MHR"/>
    <property type="match status" value="1"/>
</dbReference>
<dbReference type="InterPro" id="IPR036864">
    <property type="entry name" value="Zn2-C6_fun-type_DNA-bd_sf"/>
</dbReference>
<dbReference type="InterPro" id="IPR051127">
    <property type="entry name" value="Fungal_SecMet_Regulators"/>
</dbReference>
<keyword evidence="6" id="KW-1133">Transmembrane helix</keyword>
<feature type="region of interest" description="Disordered" evidence="5">
    <location>
        <begin position="122"/>
        <end position="169"/>
    </location>
</feature>
<dbReference type="GO" id="GO:0000978">
    <property type="term" value="F:RNA polymerase II cis-regulatory region sequence-specific DNA binding"/>
    <property type="evidence" value="ECO:0007669"/>
    <property type="project" value="TreeGrafter"/>
</dbReference>
<dbReference type="PROSITE" id="PS00463">
    <property type="entry name" value="ZN2_CY6_FUNGAL_1"/>
    <property type="match status" value="1"/>
</dbReference>
<dbReference type="GO" id="GO:0005634">
    <property type="term" value="C:nucleus"/>
    <property type="evidence" value="ECO:0007669"/>
    <property type="project" value="TreeGrafter"/>
</dbReference>
<feature type="compositionally biased region" description="Polar residues" evidence="5">
    <location>
        <begin position="122"/>
        <end position="146"/>
    </location>
</feature>
<dbReference type="RefSeq" id="XP_033401191.1">
    <property type="nucleotide sequence ID" value="XM_033543887.1"/>
</dbReference>
<dbReference type="GO" id="GO:0006351">
    <property type="term" value="P:DNA-templated transcription"/>
    <property type="evidence" value="ECO:0007669"/>
    <property type="project" value="InterPro"/>
</dbReference>
<dbReference type="CDD" id="cd00067">
    <property type="entry name" value="GAL4"/>
    <property type="match status" value="1"/>
</dbReference>
<feature type="compositionally biased region" description="Pro residues" evidence="5">
    <location>
        <begin position="205"/>
        <end position="218"/>
    </location>
</feature>
<evidence type="ECO:0000256" key="5">
    <source>
        <dbReference type="SAM" id="MobiDB-lite"/>
    </source>
</evidence>
<dbReference type="AlphaFoldDB" id="A0A6A6BMW5"/>
<dbReference type="PANTHER" id="PTHR47424">
    <property type="entry name" value="REGULATORY PROTEIN GAL4"/>
    <property type="match status" value="1"/>
</dbReference>
<dbReference type="GO" id="GO:0008270">
    <property type="term" value="F:zinc ion binding"/>
    <property type="evidence" value="ECO:0007669"/>
    <property type="project" value="InterPro"/>
</dbReference>
<feature type="region of interest" description="Disordered" evidence="5">
    <location>
        <begin position="1"/>
        <end position="39"/>
    </location>
</feature>
<accession>A0A6A6BMW5</accession>
<keyword evidence="6" id="KW-0472">Membrane</keyword>
<evidence type="ECO:0000259" key="7">
    <source>
        <dbReference type="PROSITE" id="PS50048"/>
    </source>
</evidence>
<dbReference type="OrthoDB" id="3971593at2759"/>
<feature type="domain" description="Zn(2)-C6 fungal-type" evidence="7">
    <location>
        <begin position="47"/>
        <end position="76"/>
    </location>
</feature>
<gene>
    <name evidence="8" type="ORF">K452DRAFT_315718</name>
</gene>
<name>A0A6A6BMW5_9PEZI</name>
<dbReference type="GeneID" id="54301384"/>
<protein>
    <recommendedName>
        <fullName evidence="7">Zn(2)-C6 fungal-type domain-containing protein</fullName>
    </recommendedName>
</protein>
<dbReference type="InterPro" id="IPR007219">
    <property type="entry name" value="XnlR_reg_dom"/>
</dbReference>
<keyword evidence="9" id="KW-1185">Reference proteome</keyword>